<name>A0A9N7UJJ3_PLEPL</name>
<dbReference type="Proteomes" id="UP001153269">
    <property type="component" value="Unassembled WGS sequence"/>
</dbReference>
<protein>
    <submittedName>
        <fullName evidence="2">Uncharacterized protein</fullName>
    </submittedName>
</protein>
<evidence type="ECO:0000313" key="3">
    <source>
        <dbReference type="Proteomes" id="UP001153269"/>
    </source>
</evidence>
<proteinExistence type="predicted"/>
<dbReference type="EMBL" id="CADEAL010001557">
    <property type="protein sequence ID" value="CAB1433343.1"/>
    <property type="molecule type" value="Genomic_DNA"/>
</dbReference>
<feature type="compositionally biased region" description="Polar residues" evidence="1">
    <location>
        <begin position="104"/>
        <end position="129"/>
    </location>
</feature>
<reference evidence="2" key="1">
    <citation type="submission" date="2020-03" db="EMBL/GenBank/DDBJ databases">
        <authorList>
            <person name="Weist P."/>
        </authorList>
    </citation>
    <scope>NUCLEOTIDE SEQUENCE</scope>
</reference>
<evidence type="ECO:0000256" key="1">
    <source>
        <dbReference type="SAM" id="MobiDB-lite"/>
    </source>
</evidence>
<accession>A0A9N7UJJ3</accession>
<organism evidence="2 3">
    <name type="scientific">Pleuronectes platessa</name>
    <name type="common">European plaice</name>
    <dbReference type="NCBI Taxonomy" id="8262"/>
    <lineage>
        <taxon>Eukaryota</taxon>
        <taxon>Metazoa</taxon>
        <taxon>Chordata</taxon>
        <taxon>Craniata</taxon>
        <taxon>Vertebrata</taxon>
        <taxon>Euteleostomi</taxon>
        <taxon>Actinopterygii</taxon>
        <taxon>Neopterygii</taxon>
        <taxon>Teleostei</taxon>
        <taxon>Neoteleostei</taxon>
        <taxon>Acanthomorphata</taxon>
        <taxon>Carangaria</taxon>
        <taxon>Pleuronectiformes</taxon>
        <taxon>Pleuronectoidei</taxon>
        <taxon>Pleuronectidae</taxon>
        <taxon>Pleuronectes</taxon>
    </lineage>
</organism>
<evidence type="ECO:0000313" key="2">
    <source>
        <dbReference type="EMBL" id="CAB1433343.1"/>
    </source>
</evidence>
<feature type="region of interest" description="Disordered" evidence="1">
    <location>
        <begin position="104"/>
        <end position="134"/>
    </location>
</feature>
<feature type="compositionally biased region" description="Basic residues" evidence="1">
    <location>
        <begin position="1"/>
        <end position="10"/>
    </location>
</feature>
<gene>
    <name evidence="2" type="ORF">PLEPLA_LOCUS21433</name>
</gene>
<comment type="caution">
    <text evidence="2">The sequence shown here is derived from an EMBL/GenBank/DDBJ whole genome shotgun (WGS) entry which is preliminary data.</text>
</comment>
<sequence>MFQLRKKNHSHLVETPQTQRAPSYPTADASFITQESVSGLVLPRARHQTQFSSNTELHGESCVLLQGRRAENPQQQKKKKKKKKNTTGCILWRIDSNCRAATLSSGTSTAWNDGTGTSPLPSARTGSQRSHSKTACRPEVAQICSVPFGPYSSFKGHSGFNLCLKHRVFARTASAPDCISTDRTQ</sequence>
<feature type="region of interest" description="Disordered" evidence="1">
    <location>
        <begin position="1"/>
        <end position="25"/>
    </location>
</feature>
<feature type="region of interest" description="Disordered" evidence="1">
    <location>
        <begin position="66"/>
        <end position="86"/>
    </location>
</feature>
<keyword evidence="3" id="KW-1185">Reference proteome</keyword>
<dbReference type="AlphaFoldDB" id="A0A9N7UJJ3"/>
<feature type="compositionally biased region" description="Basic residues" evidence="1">
    <location>
        <begin position="76"/>
        <end position="85"/>
    </location>
</feature>